<organism evidence="2 3">
    <name type="scientific">Pristionchus mayeri</name>
    <dbReference type="NCBI Taxonomy" id="1317129"/>
    <lineage>
        <taxon>Eukaryota</taxon>
        <taxon>Metazoa</taxon>
        <taxon>Ecdysozoa</taxon>
        <taxon>Nematoda</taxon>
        <taxon>Chromadorea</taxon>
        <taxon>Rhabditida</taxon>
        <taxon>Rhabditina</taxon>
        <taxon>Diplogasteromorpha</taxon>
        <taxon>Diplogasteroidea</taxon>
        <taxon>Neodiplogasteridae</taxon>
        <taxon>Pristionchus</taxon>
    </lineage>
</organism>
<dbReference type="AlphaFoldDB" id="A0AAN5I6B4"/>
<comment type="caution">
    <text evidence="2">The sequence shown here is derived from an EMBL/GenBank/DDBJ whole genome shotgun (WGS) entry which is preliminary data.</text>
</comment>
<keyword evidence="3" id="KW-1185">Reference proteome</keyword>
<feature type="compositionally biased region" description="Basic and acidic residues" evidence="1">
    <location>
        <begin position="204"/>
        <end position="229"/>
    </location>
</feature>
<evidence type="ECO:0000313" key="2">
    <source>
        <dbReference type="EMBL" id="GMR54102.1"/>
    </source>
</evidence>
<name>A0AAN5I6B4_9BILA</name>
<feature type="compositionally biased region" description="Basic and acidic residues" evidence="1">
    <location>
        <begin position="44"/>
        <end position="67"/>
    </location>
</feature>
<feature type="compositionally biased region" description="Basic and acidic residues" evidence="1">
    <location>
        <begin position="239"/>
        <end position="251"/>
    </location>
</feature>
<evidence type="ECO:0000256" key="1">
    <source>
        <dbReference type="SAM" id="MobiDB-lite"/>
    </source>
</evidence>
<sequence>MRRIWSLIGGEGGKQPQGDRTREEGNDGDEDAVQVTNTATQTLSREEMKEEAGTPVREERSVDEGGKRKSKKKKKKFTRSSEAKTPKKTSNSMGKRKRSKEKVKDRTKEIEKKEDEGGKHVVVAEAREIAAREDNEAFENDGGTMAKSKIKSRDLQWKEESSSEERKKRGTPVKKISEARDENKADDEEFENDGQAPMAKSKIKTRDLKWKGSEESPQKTERSSEDKTQAKTPRKKHPRVTEKVAEAREENKADDEEFENDGKATMAKSKIKTRDLKWKSNEPMGEMSPGKNGSGSDSGESTEKKQPRRRKETLVKEKVAEAREENKADDEEFE</sequence>
<feature type="compositionally biased region" description="Basic residues" evidence="1">
    <location>
        <begin position="68"/>
        <end position="78"/>
    </location>
</feature>
<proteinExistence type="predicted"/>
<feature type="compositionally biased region" description="Basic and acidic residues" evidence="1">
    <location>
        <begin position="102"/>
        <end position="119"/>
    </location>
</feature>
<feature type="compositionally biased region" description="Basic and acidic residues" evidence="1">
    <location>
        <begin position="125"/>
        <end position="135"/>
    </location>
</feature>
<evidence type="ECO:0000313" key="3">
    <source>
        <dbReference type="Proteomes" id="UP001328107"/>
    </source>
</evidence>
<gene>
    <name evidence="2" type="ORF">PMAYCL1PPCAC_24297</name>
</gene>
<dbReference type="Proteomes" id="UP001328107">
    <property type="component" value="Unassembled WGS sequence"/>
</dbReference>
<feature type="compositionally biased region" description="Basic and acidic residues" evidence="1">
    <location>
        <begin position="151"/>
        <end position="167"/>
    </location>
</feature>
<feature type="compositionally biased region" description="Polar residues" evidence="1">
    <location>
        <begin position="34"/>
        <end position="43"/>
    </location>
</feature>
<protein>
    <submittedName>
        <fullName evidence="2">Uncharacterized protein</fullName>
    </submittedName>
</protein>
<dbReference type="EMBL" id="BTRK01000005">
    <property type="protein sequence ID" value="GMR54102.1"/>
    <property type="molecule type" value="Genomic_DNA"/>
</dbReference>
<feature type="region of interest" description="Disordered" evidence="1">
    <location>
        <begin position="1"/>
        <end position="334"/>
    </location>
</feature>
<reference evidence="3" key="1">
    <citation type="submission" date="2022-10" db="EMBL/GenBank/DDBJ databases">
        <title>Genome assembly of Pristionchus species.</title>
        <authorList>
            <person name="Yoshida K."/>
            <person name="Sommer R.J."/>
        </authorList>
    </citation>
    <scope>NUCLEOTIDE SEQUENCE [LARGE SCALE GENOMIC DNA]</scope>
    <source>
        <strain evidence="3">RS5460</strain>
    </source>
</reference>
<feature type="non-terminal residue" evidence="2">
    <location>
        <position position="334"/>
    </location>
</feature>
<feature type="compositionally biased region" description="Basic and acidic residues" evidence="1">
    <location>
        <begin position="312"/>
        <end position="326"/>
    </location>
</feature>
<accession>A0AAN5I6B4</accession>